<comment type="caution">
    <text evidence="1">The sequence shown here is derived from an EMBL/GenBank/DDBJ whole genome shotgun (WGS) entry which is preliminary data.</text>
</comment>
<dbReference type="AlphaFoldDB" id="A0A8K0KEF6"/>
<evidence type="ECO:0000313" key="1">
    <source>
        <dbReference type="EMBL" id="KAG8230833.1"/>
    </source>
</evidence>
<dbReference type="Proteomes" id="UP000792457">
    <property type="component" value="Unassembled WGS sequence"/>
</dbReference>
<accession>A0A8K0KEF6</accession>
<reference evidence="1" key="1">
    <citation type="submission" date="2013-04" db="EMBL/GenBank/DDBJ databases">
        <authorList>
            <person name="Qu J."/>
            <person name="Murali S.C."/>
            <person name="Bandaranaike D."/>
            <person name="Bellair M."/>
            <person name="Blankenburg K."/>
            <person name="Chao H."/>
            <person name="Dinh H."/>
            <person name="Doddapaneni H."/>
            <person name="Downs B."/>
            <person name="Dugan-Rocha S."/>
            <person name="Elkadiri S."/>
            <person name="Gnanaolivu R.D."/>
            <person name="Hernandez B."/>
            <person name="Javaid M."/>
            <person name="Jayaseelan J.C."/>
            <person name="Lee S."/>
            <person name="Li M."/>
            <person name="Ming W."/>
            <person name="Munidasa M."/>
            <person name="Muniz J."/>
            <person name="Nguyen L."/>
            <person name="Ongeri F."/>
            <person name="Osuji N."/>
            <person name="Pu L.-L."/>
            <person name="Puazo M."/>
            <person name="Qu C."/>
            <person name="Quiroz J."/>
            <person name="Raj R."/>
            <person name="Weissenberger G."/>
            <person name="Xin Y."/>
            <person name="Zou X."/>
            <person name="Han Y."/>
            <person name="Richards S."/>
            <person name="Worley K."/>
            <person name="Muzny D."/>
            <person name="Gibbs R."/>
        </authorList>
    </citation>
    <scope>NUCLEOTIDE SEQUENCE</scope>
    <source>
        <strain evidence="1">Sampled in the wild</strain>
    </source>
</reference>
<proteinExistence type="predicted"/>
<reference evidence="1" key="2">
    <citation type="submission" date="2017-10" db="EMBL/GenBank/DDBJ databases">
        <title>Ladona fulva Genome sequencing and assembly.</title>
        <authorList>
            <person name="Murali S."/>
            <person name="Richards S."/>
            <person name="Bandaranaike D."/>
            <person name="Bellair M."/>
            <person name="Blankenburg K."/>
            <person name="Chao H."/>
            <person name="Dinh H."/>
            <person name="Doddapaneni H."/>
            <person name="Dugan-Rocha S."/>
            <person name="Elkadiri S."/>
            <person name="Gnanaolivu R."/>
            <person name="Hernandez B."/>
            <person name="Skinner E."/>
            <person name="Javaid M."/>
            <person name="Lee S."/>
            <person name="Li M."/>
            <person name="Ming W."/>
            <person name="Munidasa M."/>
            <person name="Muniz J."/>
            <person name="Nguyen L."/>
            <person name="Hughes D."/>
            <person name="Osuji N."/>
            <person name="Pu L.-L."/>
            <person name="Puazo M."/>
            <person name="Qu C."/>
            <person name="Quiroz J."/>
            <person name="Raj R."/>
            <person name="Weissenberger G."/>
            <person name="Xin Y."/>
            <person name="Zou X."/>
            <person name="Han Y."/>
            <person name="Worley K."/>
            <person name="Muzny D."/>
            <person name="Gibbs R."/>
        </authorList>
    </citation>
    <scope>NUCLEOTIDE SEQUENCE</scope>
    <source>
        <strain evidence="1">Sampled in the wild</strain>
    </source>
</reference>
<organism evidence="1 2">
    <name type="scientific">Ladona fulva</name>
    <name type="common">Scarce chaser dragonfly</name>
    <name type="synonym">Libellula fulva</name>
    <dbReference type="NCBI Taxonomy" id="123851"/>
    <lineage>
        <taxon>Eukaryota</taxon>
        <taxon>Metazoa</taxon>
        <taxon>Ecdysozoa</taxon>
        <taxon>Arthropoda</taxon>
        <taxon>Hexapoda</taxon>
        <taxon>Insecta</taxon>
        <taxon>Pterygota</taxon>
        <taxon>Palaeoptera</taxon>
        <taxon>Odonata</taxon>
        <taxon>Epiprocta</taxon>
        <taxon>Anisoptera</taxon>
        <taxon>Libelluloidea</taxon>
        <taxon>Libellulidae</taxon>
        <taxon>Ladona</taxon>
    </lineage>
</organism>
<dbReference type="EMBL" id="KZ308515">
    <property type="protein sequence ID" value="KAG8230833.1"/>
    <property type="molecule type" value="Genomic_DNA"/>
</dbReference>
<keyword evidence="2" id="KW-1185">Reference proteome</keyword>
<evidence type="ECO:0000313" key="2">
    <source>
        <dbReference type="Proteomes" id="UP000792457"/>
    </source>
</evidence>
<gene>
    <name evidence="1" type="ORF">J437_LFUL010230</name>
</gene>
<name>A0A8K0KEF6_LADFU</name>
<protein>
    <submittedName>
        <fullName evidence="1">Uncharacterized protein</fullName>
    </submittedName>
</protein>
<sequence>MFVRQVAISIHKTALDDVSFPSIFLFDACPHSQERNFTDQKKDVYFDAFRRILSPRYPSFTNHLPPFPVFWGRMNEDEQQQISLFLFAVHARVMVADEAEIVEVDEFSVVVRTQRRAEVRRSLQNMNGRYRKSLPRID</sequence>